<evidence type="ECO:0000256" key="1">
    <source>
        <dbReference type="ARBA" id="ARBA00022448"/>
    </source>
</evidence>
<protein>
    <submittedName>
        <fullName evidence="8">ABC transporter involved in cytochrome c biogenesis, ATPase component CcmA</fullName>
    </submittedName>
</protein>
<name>A0A3B0WMG6_9ZZZZ</name>
<dbReference type="SUPFAM" id="SSF52540">
    <property type="entry name" value="P-loop containing nucleoside triphosphate hydrolases"/>
    <property type="match status" value="1"/>
</dbReference>
<evidence type="ECO:0000256" key="5">
    <source>
        <dbReference type="ARBA" id="ARBA00022967"/>
    </source>
</evidence>
<evidence type="ECO:0000256" key="6">
    <source>
        <dbReference type="ARBA" id="ARBA00023136"/>
    </source>
</evidence>
<evidence type="ECO:0000256" key="2">
    <source>
        <dbReference type="ARBA" id="ARBA00022741"/>
    </source>
</evidence>
<dbReference type="PANTHER" id="PTHR43499">
    <property type="entry name" value="ABC TRANSPORTER I FAMILY MEMBER 1"/>
    <property type="match status" value="1"/>
</dbReference>
<accession>A0A3B0WMG6</accession>
<dbReference type="NCBIfam" id="TIGR01189">
    <property type="entry name" value="ccmA"/>
    <property type="match status" value="1"/>
</dbReference>
<evidence type="ECO:0000256" key="4">
    <source>
        <dbReference type="ARBA" id="ARBA00022840"/>
    </source>
</evidence>
<dbReference type="Pfam" id="PF00005">
    <property type="entry name" value="ABC_tran"/>
    <property type="match status" value="1"/>
</dbReference>
<feature type="domain" description="ABC transporter" evidence="7">
    <location>
        <begin position="7"/>
        <end position="218"/>
    </location>
</feature>
<dbReference type="GO" id="GO:0017004">
    <property type="term" value="P:cytochrome complex assembly"/>
    <property type="evidence" value="ECO:0007669"/>
    <property type="project" value="UniProtKB-KW"/>
</dbReference>
<dbReference type="GO" id="GO:0016887">
    <property type="term" value="F:ATP hydrolysis activity"/>
    <property type="evidence" value="ECO:0007669"/>
    <property type="project" value="InterPro"/>
</dbReference>
<sequence length="218" mass="23922">MSVLPMFEVQSLECVRDDRLLFSGLNFTLAEAEVLQIEGANGCGKTSLLRIICGLRLAEAGQVLWRGKSIQSNREDYYSSMVYIGHLPCVKAELTVLENVRSLLDTRSLTVTDVVIEAALAKVGLVTYEDVTGKALSSGQRRRVLLAFVALSQAKLWILDEPLTALDVQGVALMESMIIEHRQAGGSVIFTTHHGMQLDCEMRSIRLGGQRNGEPSDV</sequence>
<keyword evidence="5" id="KW-1278">Translocase</keyword>
<dbReference type="PROSITE" id="PS50893">
    <property type="entry name" value="ABC_TRANSPORTER_2"/>
    <property type="match status" value="1"/>
</dbReference>
<dbReference type="NCBIfam" id="NF010061">
    <property type="entry name" value="PRK13538.1"/>
    <property type="match status" value="1"/>
</dbReference>
<dbReference type="SMART" id="SM00382">
    <property type="entry name" value="AAA"/>
    <property type="match status" value="1"/>
</dbReference>
<dbReference type="GO" id="GO:0022857">
    <property type="term" value="F:transmembrane transporter activity"/>
    <property type="evidence" value="ECO:0007669"/>
    <property type="project" value="InterPro"/>
</dbReference>
<dbReference type="InterPro" id="IPR005895">
    <property type="entry name" value="ABC_transptr_haem_export_CcmA"/>
</dbReference>
<dbReference type="Gene3D" id="3.40.50.300">
    <property type="entry name" value="P-loop containing nucleotide triphosphate hydrolases"/>
    <property type="match status" value="1"/>
</dbReference>
<proteinExistence type="predicted"/>
<dbReference type="GO" id="GO:0005524">
    <property type="term" value="F:ATP binding"/>
    <property type="evidence" value="ECO:0007669"/>
    <property type="project" value="UniProtKB-KW"/>
</dbReference>
<keyword evidence="4" id="KW-0067">ATP-binding</keyword>
<gene>
    <name evidence="8" type="ORF">MNBD_GAMMA05-1223</name>
</gene>
<dbReference type="InterPro" id="IPR003439">
    <property type="entry name" value="ABC_transporter-like_ATP-bd"/>
</dbReference>
<dbReference type="PANTHER" id="PTHR43499:SF1">
    <property type="entry name" value="ABC TRANSPORTER I FAMILY MEMBER 1"/>
    <property type="match status" value="1"/>
</dbReference>
<dbReference type="InterPro" id="IPR003593">
    <property type="entry name" value="AAA+_ATPase"/>
</dbReference>
<keyword evidence="1" id="KW-0813">Transport</keyword>
<keyword evidence="6" id="KW-0472">Membrane</keyword>
<keyword evidence="2" id="KW-0547">Nucleotide-binding</keyword>
<evidence type="ECO:0000256" key="3">
    <source>
        <dbReference type="ARBA" id="ARBA00022748"/>
    </source>
</evidence>
<keyword evidence="3" id="KW-0201">Cytochrome c-type biogenesis</keyword>
<evidence type="ECO:0000259" key="7">
    <source>
        <dbReference type="PROSITE" id="PS50893"/>
    </source>
</evidence>
<evidence type="ECO:0000313" key="8">
    <source>
        <dbReference type="EMBL" id="VAW53720.1"/>
    </source>
</evidence>
<dbReference type="InterPro" id="IPR027417">
    <property type="entry name" value="P-loop_NTPase"/>
</dbReference>
<dbReference type="AlphaFoldDB" id="A0A3B0WMG6"/>
<reference evidence="8" key="1">
    <citation type="submission" date="2018-06" db="EMBL/GenBank/DDBJ databases">
        <authorList>
            <person name="Zhirakovskaya E."/>
        </authorList>
    </citation>
    <scope>NUCLEOTIDE SEQUENCE</scope>
</reference>
<dbReference type="EMBL" id="UOFE01000035">
    <property type="protein sequence ID" value="VAW53720.1"/>
    <property type="molecule type" value="Genomic_DNA"/>
</dbReference>
<organism evidence="8">
    <name type="scientific">hydrothermal vent metagenome</name>
    <dbReference type="NCBI Taxonomy" id="652676"/>
    <lineage>
        <taxon>unclassified sequences</taxon>
        <taxon>metagenomes</taxon>
        <taxon>ecological metagenomes</taxon>
    </lineage>
</organism>